<evidence type="ECO:0000256" key="6">
    <source>
        <dbReference type="SAM" id="Phobius"/>
    </source>
</evidence>
<evidence type="ECO:0000256" key="3">
    <source>
        <dbReference type="ARBA" id="ARBA00022692"/>
    </source>
</evidence>
<sequence>MIGALSARPTPYHAMSAGTKLVMLCVFCTTLGVMRMVATGWLGLGVVLIAATVPGLWFVRLILRDLRGSALIAVVIVGFQWLSGRLDLGLAVAGTLLACVAAAMMLSRTTSPADLLDVLDRWLGRIGLPARPRRRLSLAIALTLRFIPALSARAALLSEAHRARSPRRVGWRLVGPLALGTLDEADTAAEALRARAFLE</sequence>
<comment type="caution">
    <text evidence="7">The sequence shown here is derived from an EMBL/GenBank/DDBJ whole genome shotgun (WGS) entry which is preliminary data.</text>
</comment>
<proteinExistence type="inferred from homology"/>
<dbReference type="Proteomes" id="UP000027725">
    <property type="component" value="Unassembled WGS sequence"/>
</dbReference>
<name>A0A074T7S8_9RHOB</name>
<evidence type="ECO:0000256" key="1">
    <source>
        <dbReference type="ARBA" id="ARBA00004141"/>
    </source>
</evidence>
<protein>
    <submittedName>
        <fullName evidence="7">ABC transporter permease</fullName>
    </submittedName>
</protein>
<keyword evidence="8" id="KW-1185">Reference proteome</keyword>
<dbReference type="CDD" id="cd16914">
    <property type="entry name" value="EcfT"/>
    <property type="match status" value="1"/>
</dbReference>
<comment type="subcellular location">
    <subcellularLocation>
        <location evidence="1">Membrane</location>
        <topology evidence="1">Multi-pass membrane protein</topology>
    </subcellularLocation>
</comment>
<accession>A0A074T7S8</accession>
<evidence type="ECO:0000313" key="8">
    <source>
        <dbReference type="Proteomes" id="UP000027725"/>
    </source>
</evidence>
<gene>
    <name evidence="7" type="ORF">DL1_19410</name>
</gene>
<dbReference type="Pfam" id="PF02361">
    <property type="entry name" value="CbiQ"/>
    <property type="match status" value="1"/>
</dbReference>
<reference evidence="7 8" key="1">
    <citation type="submission" date="2014-03" db="EMBL/GenBank/DDBJ databases">
        <title>The draft genome sequence of Thioclava dalianensis DLFJ1-1.</title>
        <authorList>
            <person name="Lai Q."/>
            <person name="Shao Z."/>
        </authorList>
    </citation>
    <scope>NUCLEOTIDE SEQUENCE [LARGE SCALE GENOMIC DNA]</scope>
    <source>
        <strain evidence="7 8">DLFJ1-1</strain>
    </source>
</reference>
<organism evidence="7 8">
    <name type="scientific">Thioclava dalianensis</name>
    <dbReference type="NCBI Taxonomy" id="1185766"/>
    <lineage>
        <taxon>Bacteria</taxon>
        <taxon>Pseudomonadati</taxon>
        <taxon>Pseudomonadota</taxon>
        <taxon>Alphaproteobacteria</taxon>
        <taxon>Rhodobacterales</taxon>
        <taxon>Paracoccaceae</taxon>
        <taxon>Thioclava</taxon>
    </lineage>
</organism>
<evidence type="ECO:0000313" key="7">
    <source>
        <dbReference type="EMBL" id="KEP67841.1"/>
    </source>
</evidence>
<feature type="transmembrane region" description="Helical" evidence="6">
    <location>
        <begin position="12"/>
        <end position="34"/>
    </location>
</feature>
<keyword evidence="4 6" id="KW-1133">Transmembrane helix</keyword>
<evidence type="ECO:0000256" key="5">
    <source>
        <dbReference type="ARBA" id="ARBA00023136"/>
    </source>
</evidence>
<feature type="transmembrane region" description="Helical" evidence="6">
    <location>
        <begin position="40"/>
        <end position="59"/>
    </location>
</feature>
<keyword evidence="5 6" id="KW-0472">Membrane</keyword>
<dbReference type="GO" id="GO:0005886">
    <property type="term" value="C:plasma membrane"/>
    <property type="evidence" value="ECO:0007669"/>
    <property type="project" value="UniProtKB-ARBA"/>
</dbReference>
<dbReference type="eggNOG" id="COG0619">
    <property type="taxonomic scope" value="Bacteria"/>
</dbReference>
<dbReference type="InterPro" id="IPR003339">
    <property type="entry name" value="ABC/ECF_trnsptr_transmembrane"/>
</dbReference>
<dbReference type="STRING" id="1185766.SAMN05216224_1333"/>
<feature type="transmembrane region" description="Helical" evidence="6">
    <location>
        <begin position="88"/>
        <end position="106"/>
    </location>
</feature>
<dbReference type="AlphaFoldDB" id="A0A074T7S8"/>
<keyword evidence="3 6" id="KW-0812">Transmembrane</keyword>
<evidence type="ECO:0000256" key="4">
    <source>
        <dbReference type="ARBA" id="ARBA00022989"/>
    </source>
</evidence>
<comment type="similarity">
    <text evidence="2">Belongs to the CbiQ family.</text>
</comment>
<evidence type="ECO:0000256" key="2">
    <source>
        <dbReference type="ARBA" id="ARBA00008564"/>
    </source>
</evidence>
<feature type="transmembrane region" description="Helical" evidence="6">
    <location>
        <begin position="66"/>
        <end position="82"/>
    </location>
</feature>
<dbReference type="EMBL" id="JHEH01000070">
    <property type="protein sequence ID" value="KEP67841.1"/>
    <property type="molecule type" value="Genomic_DNA"/>
</dbReference>